<dbReference type="RefSeq" id="WP_117543644.1">
    <property type="nucleotide sequence ID" value="NZ_JBKUNB010000003.1"/>
</dbReference>
<sequence>MSVDYKIELKKLVSALQVEAKSHHKNRDFLQLLPFNPEKQESYDLYTMNSPFSLTIIDYTPDAPYLFAFIGAETAFSIAVDTRQLSRLHKHDYFELFYILDGHLDIMIEGSHHRYESGEACLINCNARHVEEYRSAFLAVYLNFSPQYLSALTKHLFLDTQKDGLPWFLSQNIQADQKDRKDYIDFTPMPAPDEGISNGMEQLIYRIVSESKGKAPGYEDIVSGSLKRLLFHLQSPIEYTHSYVRLKAIREQNLFEDTVTYINLQKRKVSRSELADALNYNGDYISQIFYKQTGQTLADYIRNVCLREAASLLLNTDLSASAIIHRLGFENRTAFYRQFKKKYQVTLDEYRHNYRNF</sequence>
<name>A0A3E3IAF2_9FIRM</name>
<evidence type="ECO:0000313" key="6">
    <source>
        <dbReference type="Proteomes" id="UP000260812"/>
    </source>
</evidence>
<keyword evidence="2" id="KW-0238">DNA-binding</keyword>
<dbReference type="InterPro" id="IPR011051">
    <property type="entry name" value="RmlC_Cupin_sf"/>
</dbReference>
<dbReference type="Pfam" id="PF12833">
    <property type="entry name" value="HTH_18"/>
    <property type="match status" value="1"/>
</dbReference>
<organism evidence="5 6">
    <name type="scientific">Eisenbergiella massiliensis</name>
    <dbReference type="NCBI Taxonomy" id="1720294"/>
    <lineage>
        <taxon>Bacteria</taxon>
        <taxon>Bacillati</taxon>
        <taxon>Bacillota</taxon>
        <taxon>Clostridia</taxon>
        <taxon>Lachnospirales</taxon>
        <taxon>Lachnospiraceae</taxon>
        <taxon>Eisenbergiella</taxon>
    </lineage>
</organism>
<evidence type="ECO:0000256" key="3">
    <source>
        <dbReference type="ARBA" id="ARBA00023163"/>
    </source>
</evidence>
<dbReference type="GeneID" id="97985833"/>
<dbReference type="InterPro" id="IPR009057">
    <property type="entry name" value="Homeodomain-like_sf"/>
</dbReference>
<feature type="domain" description="HTH araC/xylS-type" evidence="4">
    <location>
        <begin position="256"/>
        <end position="353"/>
    </location>
</feature>
<dbReference type="SMART" id="SM00342">
    <property type="entry name" value="HTH_ARAC"/>
    <property type="match status" value="1"/>
</dbReference>
<dbReference type="PANTHER" id="PTHR43280:SF10">
    <property type="entry name" value="REGULATORY PROTEIN POCR"/>
    <property type="match status" value="1"/>
</dbReference>
<dbReference type="PROSITE" id="PS01124">
    <property type="entry name" value="HTH_ARAC_FAMILY_2"/>
    <property type="match status" value="1"/>
</dbReference>
<comment type="caution">
    <text evidence="5">The sequence shown here is derived from an EMBL/GenBank/DDBJ whole genome shotgun (WGS) entry which is preliminary data.</text>
</comment>
<dbReference type="PANTHER" id="PTHR43280">
    <property type="entry name" value="ARAC-FAMILY TRANSCRIPTIONAL REGULATOR"/>
    <property type="match status" value="1"/>
</dbReference>
<dbReference type="Gene3D" id="1.10.10.60">
    <property type="entry name" value="Homeodomain-like"/>
    <property type="match status" value="2"/>
</dbReference>
<accession>A0A3E3IAF2</accession>
<dbReference type="SUPFAM" id="SSF46689">
    <property type="entry name" value="Homeodomain-like"/>
    <property type="match status" value="1"/>
</dbReference>
<evidence type="ECO:0000313" key="5">
    <source>
        <dbReference type="EMBL" id="RGE64017.1"/>
    </source>
</evidence>
<dbReference type="SUPFAM" id="SSF51182">
    <property type="entry name" value="RmlC-like cupins"/>
    <property type="match status" value="1"/>
</dbReference>
<proteinExistence type="predicted"/>
<protein>
    <submittedName>
        <fullName evidence="5">AraC family transcriptional regulator</fullName>
    </submittedName>
</protein>
<dbReference type="AlphaFoldDB" id="A0A3E3IAF2"/>
<gene>
    <name evidence="5" type="ORF">DXC51_02765</name>
</gene>
<dbReference type="Pfam" id="PF07883">
    <property type="entry name" value="Cupin_2"/>
    <property type="match status" value="1"/>
</dbReference>
<dbReference type="InterPro" id="IPR013096">
    <property type="entry name" value="Cupin_2"/>
</dbReference>
<dbReference type="InterPro" id="IPR018060">
    <property type="entry name" value="HTH_AraC"/>
</dbReference>
<keyword evidence="1" id="KW-0805">Transcription regulation</keyword>
<dbReference type="GO" id="GO:0043565">
    <property type="term" value="F:sequence-specific DNA binding"/>
    <property type="evidence" value="ECO:0007669"/>
    <property type="project" value="InterPro"/>
</dbReference>
<evidence type="ECO:0000259" key="4">
    <source>
        <dbReference type="PROSITE" id="PS01124"/>
    </source>
</evidence>
<dbReference type="Gene3D" id="2.60.120.10">
    <property type="entry name" value="Jelly Rolls"/>
    <property type="match status" value="1"/>
</dbReference>
<dbReference type="EMBL" id="QVLV01000002">
    <property type="protein sequence ID" value="RGE64017.1"/>
    <property type="molecule type" value="Genomic_DNA"/>
</dbReference>
<evidence type="ECO:0000256" key="1">
    <source>
        <dbReference type="ARBA" id="ARBA00023015"/>
    </source>
</evidence>
<dbReference type="InterPro" id="IPR014710">
    <property type="entry name" value="RmlC-like_jellyroll"/>
</dbReference>
<keyword evidence="3" id="KW-0804">Transcription</keyword>
<dbReference type="Proteomes" id="UP000260812">
    <property type="component" value="Unassembled WGS sequence"/>
</dbReference>
<dbReference type="GO" id="GO:0003700">
    <property type="term" value="F:DNA-binding transcription factor activity"/>
    <property type="evidence" value="ECO:0007669"/>
    <property type="project" value="InterPro"/>
</dbReference>
<keyword evidence="6" id="KW-1185">Reference proteome</keyword>
<evidence type="ECO:0000256" key="2">
    <source>
        <dbReference type="ARBA" id="ARBA00023125"/>
    </source>
</evidence>
<reference evidence="5" key="1">
    <citation type="submission" date="2018-08" db="EMBL/GenBank/DDBJ databases">
        <title>A genome reference for cultivated species of the human gut microbiota.</title>
        <authorList>
            <person name="Zou Y."/>
            <person name="Xue W."/>
            <person name="Luo G."/>
        </authorList>
    </citation>
    <scope>NUCLEOTIDE SEQUENCE [LARGE SCALE GENOMIC DNA]</scope>
    <source>
        <strain evidence="5">TF05-5AC</strain>
    </source>
</reference>